<dbReference type="EMBL" id="JAVREU010000018">
    <property type="protein sequence ID" value="MDT0391643.1"/>
    <property type="molecule type" value="Genomic_DNA"/>
</dbReference>
<dbReference type="PANTHER" id="PTHR35040">
    <property type="match status" value="1"/>
</dbReference>
<comment type="caution">
    <text evidence="1">The sequence shown here is derived from an EMBL/GenBank/DDBJ whole genome shotgun (WGS) entry which is preliminary data.</text>
</comment>
<organism evidence="1 2">
    <name type="scientific">Streptomyces dubilierae</name>
    <dbReference type="NCBI Taxonomy" id="3075533"/>
    <lineage>
        <taxon>Bacteria</taxon>
        <taxon>Bacillati</taxon>
        <taxon>Actinomycetota</taxon>
        <taxon>Actinomycetes</taxon>
        <taxon>Kitasatosporales</taxon>
        <taxon>Streptomycetaceae</taxon>
        <taxon>Streptomyces</taxon>
    </lineage>
</organism>
<dbReference type="InterPro" id="IPR021986">
    <property type="entry name" value="Spherulin4"/>
</dbReference>
<dbReference type="PANTHER" id="PTHR35040:SF9">
    <property type="entry name" value="4-LIKE CELL SURFACE PROTEIN, PUTATIVE (AFU_ORTHOLOGUE AFUA_4G14080)-RELATED"/>
    <property type="match status" value="1"/>
</dbReference>
<keyword evidence="2" id="KW-1185">Reference proteome</keyword>
<protein>
    <submittedName>
        <fullName evidence="1">Spherulation-specific family 4 protein</fullName>
    </submittedName>
</protein>
<reference evidence="2" key="1">
    <citation type="submission" date="2023-07" db="EMBL/GenBank/DDBJ databases">
        <title>30 novel species of actinomycetes from the DSMZ collection.</title>
        <authorList>
            <person name="Nouioui I."/>
        </authorList>
    </citation>
    <scope>NUCLEOTIDE SEQUENCE [LARGE SCALE GENOMIC DNA]</scope>
    <source>
        <strain evidence="2">DSM 41921</strain>
    </source>
</reference>
<dbReference type="RefSeq" id="WP_311687262.1">
    <property type="nucleotide sequence ID" value="NZ_JAVREU010000018.1"/>
</dbReference>
<evidence type="ECO:0000313" key="2">
    <source>
        <dbReference type="Proteomes" id="UP001183586"/>
    </source>
</evidence>
<dbReference type="Pfam" id="PF12138">
    <property type="entry name" value="Spherulin4"/>
    <property type="match status" value="1"/>
</dbReference>
<dbReference type="Proteomes" id="UP001183586">
    <property type="component" value="Unassembled WGS sequence"/>
</dbReference>
<sequence>MSTLLVPYYEHPSVRPAEWDAIVAAAPRLHGVVLNPASGPGERPDPAFAEVAGRLQAAGGARVLGYVDTGYGRRAATDVVRDLTRHRDWYGTDGAFLDQVPSGPEEFEHYQRLAVAAWGVGCGTLVLNHGTAPHPCYARIADVLVTFEGTWESYRTQPPPAWPGGPGVRLCHLLYDVPPGADPAALARARGAAVYCAVPGTGDHPWGTLPYTLENTS</sequence>
<name>A0ABU2PHK5_9ACTN</name>
<gene>
    <name evidence="1" type="ORF">RM641_29870</name>
</gene>
<proteinExistence type="predicted"/>
<accession>A0ABU2PHK5</accession>
<evidence type="ECO:0000313" key="1">
    <source>
        <dbReference type="EMBL" id="MDT0391643.1"/>
    </source>
</evidence>